<dbReference type="AlphaFoldDB" id="A0A397TL89"/>
<evidence type="ECO:0000256" key="3">
    <source>
        <dbReference type="ARBA" id="ARBA00005566"/>
    </source>
</evidence>
<dbReference type="GO" id="GO:0000775">
    <property type="term" value="C:chromosome, centromeric region"/>
    <property type="evidence" value="ECO:0007669"/>
    <property type="project" value="UniProtKB-SubCell"/>
</dbReference>
<organism evidence="7 8">
    <name type="scientific">Glomus cerebriforme</name>
    <dbReference type="NCBI Taxonomy" id="658196"/>
    <lineage>
        <taxon>Eukaryota</taxon>
        <taxon>Fungi</taxon>
        <taxon>Fungi incertae sedis</taxon>
        <taxon>Mucoromycota</taxon>
        <taxon>Glomeromycotina</taxon>
        <taxon>Glomeromycetes</taxon>
        <taxon>Glomerales</taxon>
        <taxon>Glomeraceae</taxon>
        <taxon>Glomus</taxon>
    </lineage>
</organism>
<dbReference type="InterPro" id="IPR007902">
    <property type="entry name" value="Chl4/mis15/CENP-N"/>
</dbReference>
<keyword evidence="6" id="KW-0137">Centromere</keyword>
<evidence type="ECO:0000256" key="2">
    <source>
        <dbReference type="ARBA" id="ARBA00004584"/>
    </source>
</evidence>
<dbReference type="GO" id="GO:0007059">
    <property type="term" value="P:chromosome segregation"/>
    <property type="evidence" value="ECO:0007669"/>
    <property type="project" value="InterPro"/>
</dbReference>
<evidence type="ECO:0000256" key="6">
    <source>
        <dbReference type="ARBA" id="ARBA00023328"/>
    </source>
</evidence>
<evidence type="ECO:0000256" key="5">
    <source>
        <dbReference type="ARBA" id="ARBA00023242"/>
    </source>
</evidence>
<keyword evidence="8" id="KW-1185">Reference proteome</keyword>
<dbReference type="Pfam" id="PF05238">
    <property type="entry name" value="CENP-N"/>
    <property type="match status" value="1"/>
</dbReference>
<comment type="caution">
    <text evidence="7">The sequence shown here is derived from an EMBL/GenBank/DDBJ whole genome shotgun (WGS) entry which is preliminary data.</text>
</comment>
<dbReference type="OrthoDB" id="6585699at2759"/>
<protein>
    <submittedName>
        <fullName evidence="7">Centromere protein Chl4/mis15/CENP-N</fullName>
    </submittedName>
</protein>
<dbReference type="Proteomes" id="UP000265703">
    <property type="component" value="Unassembled WGS sequence"/>
</dbReference>
<dbReference type="PANTHER" id="PTHR46790:SF1">
    <property type="entry name" value="CENTROMERE PROTEIN N"/>
    <property type="match status" value="1"/>
</dbReference>
<evidence type="ECO:0000313" key="7">
    <source>
        <dbReference type="EMBL" id="RIA98692.1"/>
    </source>
</evidence>
<dbReference type="EMBL" id="QKYT01000012">
    <property type="protein sequence ID" value="RIA98692.1"/>
    <property type="molecule type" value="Genomic_DNA"/>
</dbReference>
<dbReference type="InterPro" id="IPR052011">
    <property type="entry name" value="CENP-NAC/CAD_complex"/>
</dbReference>
<proteinExistence type="inferred from homology"/>
<dbReference type="STRING" id="658196.A0A397TL89"/>
<dbReference type="PANTHER" id="PTHR46790">
    <property type="entry name" value="CENTROMERE PROTEIN N"/>
    <property type="match status" value="1"/>
</dbReference>
<evidence type="ECO:0000256" key="4">
    <source>
        <dbReference type="ARBA" id="ARBA00022454"/>
    </source>
</evidence>
<evidence type="ECO:0000313" key="8">
    <source>
        <dbReference type="Proteomes" id="UP000265703"/>
    </source>
</evidence>
<dbReference type="GO" id="GO:0034080">
    <property type="term" value="P:CENP-A containing chromatin assembly"/>
    <property type="evidence" value="ECO:0007669"/>
    <property type="project" value="InterPro"/>
</dbReference>
<keyword evidence="4" id="KW-0158">Chromosome</keyword>
<name>A0A397TL89_9GLOM</name>
<dbReference type="GO" id="GO:0005654">
    <property type="term" value="C:nucleoplasm"/>
    <property type="evidence" value="ECO:0007669"/>
    <property type="project" value="TreeGrafter"/>
</dbReference>
<accession>A0A397TL89</accession>
<comment type="subcellular location">
    <subcellularLocation>
        <location evidence="2">Chromosome</location>
        <location evidence="2">Centromere</location>
    </subcellularLocation>
    <subcellularLocation>
        <location evidence="1">Nucleus</location>
    </subcellularLocation>
</comment>
<evidence type="ECO:0000256" key="1">
    <source>
        <dbReference type="ARBA" id="ARBA00004123"/>
    </source>
</evidence>
<gene>
    <name evidence="7" type="ORF">C1645_748999</name>
</gene>
<comment type="similarity">
    <text evidence="3">Belongs to the CENP-N/CHL4 family.</text>
</comment>
<reference evidence="7 8" key="1">
    <citation type="submission" date="2018-06" db="EMBL/GenBank/DDBJ databases">
        <title>Comparative genomics reveals the genomic features of Rhizophagus irregularis, R. cerebriforme, R. diaphanum and Gigaspora rosea, and their symbiotic lifestyle signature.</title>
        <authorList>
            <person name="Morin E."/>
            <person name="San Clemente H."/>
            <person name="Chen E.C.H."/>
            <person name="De La Providencia I."/>
            <person name="Hainaut M."/>
            <person name="Kuo A."/>
            <person name="Kohler A."/>
            <person name="Murat C."/>
            <person name="Tang N."/>
            <person name="Roy S."/>
            <person name="Loubradou J."/>
            <person name="Henrissat B."/>
            <person name="Grigoriev I.V."/>
            <person name="Corradi N."/>
            <person name="Roux C."/>
            <person name="Martin F.M."/>
        </authorList>
    </citation>
    <scope>NUCLEOTIDE SEQUENCE [LARGE SCALE GENOMIC DNA]</scope>
    <source>
        <strain evidence="7 8">DAOM 227022</strain>
    </source>
</reference>
<keyword evidence="5" id="KW-0539">Nucleus</keyword>
<sequence>MRPKINDTSENNENFDDINGQQVKRLLYHYEKLSSKKKIVDKVFLEDWKNGLNYKQVAQLDMKYYHDHSSLKHWKALKLCWENGLKKKEYRRTSELNSSLSTQLSPFFKTHLYIEGFEKNWWIRISIHDGVPPNVLPISANIIYVIYFTNSEHLLCSNIKREHKEFIMQGLLKTFMCDEIEEWDLKGKYVDSLEKLLLHRQSQGTYSRYRLNQVDDNPLSFPSKKLKIDDMPKNVDQLEDVMDEDEILLLKQRDTVVDDNFGPNEQPSLDVVEIKLSSPLHMSNNDQSIPLSTTVLFEGTNVIEGIKKMVMAGIAEPPLPAYLVDIHSNGKNYIEVDENNIVIH</sequence>